<name>A0A0R3WA38_TAEAS</name>
<feature type="transmembrane region" description="Helical" evidence="1">
    <location>
        <begin position="84"/>
        <end position="114"/>
    </location>
</feature>
<dbReference type="WBParaSite" id="TASK_0000737201-mRNA-1">
    <property type="protein sequence ID" value="TASK_0000737201-mRNA-1"/>
    <property type="gene ID" value="TASK_0000737201"/>
</dbReference>
<evidence type="ECO:0000313" key="2">
    <source>
        <dbReference type="EMBL" id="VDK38261.1"/>
    </source>
</evidence>
<dbReference type="OrthoDB" id="6259885at2759"/>
<protein>
    <submittedName>
        <fullName evidence="4">Protein shisa-4</fullName>
    </submittedName>
</protein>
<keyword evidence="3" id="KW-1185">Reference proteome</keyword>
<keyword evidence="1" id="KW-1133">Transmembrane helix</keyword>
<keyword evidence="1" id="KW-0812">Transmembrane</keyword>
<dbReference type="Proteomes" id="UP000282613">
    <property type="component" value="Unassembled WGS sequence"/>
</dbReference>
<sequence>MGMKTGISAFARANAFCCQLTSVFCFILAFGLIVGGAVLIDKNSGVLYRWTELCDDVYPGRPPSGGSHLWNEVCDNFSVEQRSFAIGIAMVFFGCVFMVLASIMMFCACGFLAFSDNSKSIITVTHQPQMVNQMPMGSYSNQPRPPPFVAPSYQLNQPQIPLGCPTGSAPYPTCPVYPMPTAVPPSYDQATETPDPVSMPMEKY</sequence>
<dbReference type="EMBL" id="UYRS01018608">
    <property type="protein sequence ID" value="VDK38261.1"/>
    <property type="molecule type" value="Genomic_DNA"/>
</dbReference>
<keyword evidence="1" id="KW-0472">Membrane</keyword>
<proteinExistence type="predicted"/>
<accession>A0A0R3WA38</accession>
<gene>
    <name evidence="2" type="ORF">TASK_LOCUS7373</name>
</gene>
<feature type="transmembrane region" description="Helical" evidence="1">
    <location>
        <begin position="20"/>
        <end position="40"/>
    </location>
</feature>
<evidence type="ECO:0000313" key="4">
    <source>
        <dbReference type="WBParaSite" id="TASK_0000737201-mRNA-1"/>
    </source>
</evidence>
<evidence type="ECO:0000313" key="3">
    <source>
        <dbReference type="Proteomes" id="UP000282613"/>
    </source>
</evidence>
<reference evidence="4" key="1">
    <citation type="submission" date="2017-02" db="UniProtKB">
        <authorList>
            <consortium name="WormBaseParasite"/>
        </authorList>
    </citation>
    <scope>IDENTIFICATION</scope>
</reference>
<dbReference type="AlphaFoldDB" id="A0A0R3WA38"/>
<evidence type="ECO:0000256" key="1">
    <source>
        <dbReference type="SAM" id="Phobius"/>
    </source>
</evidence>
<organism evidence="4">
    <name type="scientific">Taenia asiatica</name>
    <name type="common">Asian tapeworm</name>
    <dbReference type="NCBI Taxonomy" id="60517"/>
    <lineage>
        <taxon>Eukaryota</taxon>
        <taxon>Metazoa</taxon>
        <taxon>Spiralia</taxon>
        <taxon>Lophotrochozoa</taxon>
        <taxon>Platyhelminthes</taxon>
        <taxon>Cestoda</taxon>
        <taxon>Eucestoda</taxon>
        <taxon>Cyclophyllidea</taxon>
        <taxon>Taeniidae</taxon>
        <taxon>Taenia</taxon>
    </lineage>
</organism>
<reference evidence="2 3" key="2">
    <citation type="submission" date="2018-11" db="EMBL/GenBank/DDBJ databases">
        <authorList>
            <consortium name="Pathogen Informatics"/>
        </authorList>
    </citation>
    <scope>NUCLEOTIDE SEQUENCE [LARGE SCALE GENOMIC DNA]</scope>
</reference>